<comment type="caution">
    <text evidence="1">The sequence shown here is derived from an EMBL/GenBank/DDBJ whole genome shotgun (WGS) entry which is preliminary data.</text>
</comment>
<dbReference type="EMBL" id="JABCMA010000010">
    <property type="protein sequence ID" value="NMR74188.1"/>
    <property type="molecule type" value="Genomic_DNA"/>
</dbReference>
<proteinExistence type="predicted"/>
<feature type="non-terminal residue" evidence="1">
    <location>
        <position position="115"/>
    </location>
</feature>
<dbReference type="RefSeq" id="WP_169628651.1">
    <property type="nucleotide sequence ID" value="NZ_JABCMA010000010.1"/>
</dbReference>
<accession>A0A7Y0MVP1</accession>
<dbReference type="Proteomes" id="UP000565155">
    <property type="component" value="Unassembled WGS sequence"/>
</dbReference>
<name>A0A7Y0MVP1_VIBAL</name>
<gene>
    <name evidence="1" type="ORF">HKB35_11205</name>
</gene>
<reference evidence="1 2" key="1">
    <citation type="submission" date="2020-04" db="EMBL/GenBank/DDBJ databases">
        <title>Whole-genome sequencing of Vibrio spp. from China reveals different genetic environments of blaCTX-M-14 among diverse lineages.</title>
        <authorList>
            <person name="Zheng Z."/>
            <person name="Ye L."/>
            <person name="Chen S."/>
        </authorList>
    </citation>
    <scope>NUCLEOTIDE SEQUENCE [LARGE SCALE GENOMIC DNA]</scope>
    <source>
        <strain evidence="1 2">Vb1636</strain>
    </source>
</reference>
<protein>
    <submittedName>
        <fullName evidence="1">Uncharacterized protein</fullName>
    </submittedName>
</protein>
<dbReference type="AlphaFoldDB" id="A0A7Y0MVP1"/>
<evidence type="ECO:0000313" key="1">
    <source>
        <dbReference type="EMBL" id="NMR74188.1"/>
    </source>
</evidence>
<evidence type="ECO:0000313" key="2">
    <source>
        <dbReference type="Proteomes" id="UP000565155"/>
    </source>
</evidence>
<sequence>MNTNDTFILLKPEEAETLFITQDRDIALDILKSSTPESLSWCELELNEEVQESIYLYLDEWIDMNDIKIPYKRIEHGGFAYDPITVDEFVIILRDYPDAASKLIELSDLRKYPVL</sequence>
<organism evidence="1 2">
    <name type="scientific">Vibrio alginolyticus</name>
    <dbReference type="NCBI Taxonomy" id="663"/>
    <lineage>
        <taxon>Bacteria</taxon>
        <taxon>Pseudomonadati</taxon>
        <taxon>Pseudomonadota</taxon>
        <taxon>Gammaproteobacteria</taxon>
        <taxon>Vibrionales</taxon>
        <taxon>Vibrionaceae</taxon>
        <taxon>Vibrio</taxon>
    </lineage>
</organism>